<feature type="non-terminal residue" evidence="2">
    <location>
        <position position="1"/>
    </location>
</feature>
<dbReference type="Proteomes" id="UP001165060">
    <property type="component" value="Unassembled WGS sequence"/>
</dbReference>
<feature type="compositionally biased region" description="Low complexity" evidence="1">
    <location>
        <begin position="449"/>
        <end position="460"/>
    </location>
</feature>
<feature type="compositionally biased region" description="Low complexity" evidence="1">
    <location>
        <begin position="491"/>
        <end position="504"/>
    </location>
</feature>
<comment type="caution">
    <text evidence="2">The sequence shown here is derived from an EMBL/GenBank/DDBJ whole genome shotgun (WGS) entry which is preliminary data.</text>
</comment>
<feature type="compositionally biased region" description="Low complexity" evidence="1">
    <location>
        <begin position="42"/>
        <end position="53"/>
    </location>
</feature>
<dbReference type="EMBL" id="BRYB01001771">
    <property type="protein sequence ID" value="GMI33334.1"/>
    <property type="molecule type" value="Genomic_DNA"/>
</dbReference>
<evidence type="ECO:0000256" key="1">
    <source>
        <dbReference type="SAM" id="MobiDB-lite"/>
    </source>
</evidence>
<feature type="compositionally biased region" description="Basic residues" evidence="1">
    <location>
        <begin position="349"/>
        <end position="359"/>
    </location>
</feature>
<feature type="compositionally biased region" description="Gly residues" evidence="1">
    <location>
        <begin position="105"/>
        <end position="114"/>
    </location>
</feature>
<protein>
    <submittedName>
        <fullName evidence="2">Uncharacterized protein</fullName>
    </submittedName>
</protein>
<reference evidence="2 3" key="1">
    <citation type="journal article" date="2023" name="Commun. Biol.">
        <title>Genome analysis of Parmales, the sister group of diatoms, reveals the evolutionary specialization of diatoms from phago-mixotrophs to photoautotrophs.</title>
        <authorList>
            <person name="Ban H."/>
            <person name="Sato S."/>
            <person name="Yoshikawa S."/>
            <person name="Yamada K."/>
            <person name="Nakamura Y."/>
            <person name="Ichinomiya M."/>
            <person name="Sato N."/>
            <person name="Blanc-Mathieu R."/>
            <person name="Endo H."/>
            <person name="Kuwata A."/>
            <person name="Ogata H."/>
        </authorList>
    </citation>
    <scope>NUCLEOTIDE SEQUENCE [LARGE SCALE GENOMIC DNA]</scope>
</reference>
<gene>
    <name evidence="2" type="ORF">TeGR_g9005</name>
</gene>
<name>A0ABQ6MVI2_9STRA</name>
<feature type="compositionally biased region" description="Basic and acidic residues" evidence="1">
    <location>
        <begin position="94"/>
        <end position="104"/>
    </location>
</feature>
<feature type="region of interest" description="Disordered" evidence="1">
    <location>
        <begin position="1"/>
        <end position="509"/>
    </location>
</feature>
<sequence>WKHRNTRGVEELYESPGRGGGAERGGAAQRGGAAERGGSGGQPASPRRSAAAPPGSPPLGGARGGYSFDPSTFDEFSAPPPSTGGIMMGGGAPTHKEQDPRGGEEGGGGGGGGSAPLAPAPIAVQSGVSRPGAPGAGGAPRPGAPSPGGPNHWSHQIIDPDYSDDNKLSVLQQRMQSRQQQRHSKSAGAMGPNRQGGAAPKGAGGTAPARETGGLAETRPPRSLLGSRAAVSASVDASAIRYRAHTTEGSPRSPRAQQEAPDNAKRQARKAGSARGGGGRARPQQREWNDDVEVDQEQIYGGKGKQKTFEEEQAEYRAMFGGGKGKGGGGDVAADDDAMMGGGAPAAQRKPKREPRRKPAPGWNSDFTEDGALGAAAAQEPAVPPRRAAKQQQRQERAPPARPGWNSEVEAPLDGGGGGGDWEERPPVQTREQQQRKGGRRPSDERRQQPQQQQRQQQAPARREPPVQPPAQEWDAPLPAKAPPAESPRLPAAQAGAGPSAGVPEGAEQASGDLIDCEHCGKSFAPATYEKICKQFNKDGERKCVAMYKKKRKVFNSAKIRIQGNEHLDKDAQKMAIKARVEVVKEKKAVEAGIKPKKKVKDDKWKKESEDFRNAMRDNRLMAKAKAEGKPITYYLK</sequence>
<evidence type="ECO:0000313" key="3">
    <source>
        <dbReference type="Proteomes" id="UP001165060"/>
    </source>
</evidence>
<evidence type="ECO:0000313" key="2">
    <source>
        <dbReference type="EMBL" id="GMI33334.1"/>
    </source>
</evidence>
<feature type="compositionally biased region" description="Low complexity" evidence="1">
    <location>
        <begin position="227"/>
        <end position="239"/>
    </location>
</feature>
<proteinExistence type="predicted"/>
<feature type="compositionally biased region" description="Low complexity" evidence="1">
    <location>
        <begin position="196"/>
        <end position="209"/>
    </location>
</feature>
<accession>A0ABQ6MVI2</accession>
<feature type="compositionally biased region" description="Gly residues" evidence="1">
    <location>
        <begin position="320"/>
        <end position="331"/>
    </location>
</feature>
<keyword evidence="3" id="KW-1185">Reference proteome</keyword>
<feature type="compositionally biased region" description="Low complexity" evidence="1">
    <location>
        <begin position="372"/>
        <end position="381"/>
    </location>
</feature>
<organism evidence="2 3">
    <name type="scientific">Tetraparma gracilis</name>
    <dbReference type="NCBI Taxonomy" id="2962635"/>
    <lineage>
        <taxon>Eukaryota</taxon>
        <taxon>Sar</taxon>
        <taxon>Stramenopiles</taxon>
        <taxon>Ochrophyta</taxon>
        <taxon>Bolidophyceae</taxon>
        <taxon>Parmales</taxon>
        <taxon>Triparmaceae</taxon>
        <taxon>Tetraparma</taxon>
    </lineage>
</organism>